<dbReference type="AlphaFoldDB" id="A0A565BNU6"/>
<dbReference type="EMBL" id="CABITT030000004">
    <property type="protein sequence ID" value="VVB02580.1"/>
    <property type="molecule type" value="Genomic_DNA"/>
</dbReference>
<evidence type="ECO:0000313" key="2">
    <source>
        <dbReference type="Proteomes" id="UP000489600"/>
    </source>
</evidence>
<name>A0A565BNU6_9BRAS</name>
<dbReference type="Proteomes" id="UP000489600">
    <property type="component" value="Unassembled WGS sequence"/>
</dbReference>
<accession>A0A565BNU6</accession>
<protein>
    <submittedName>
        <fullName evidence="1">Uncharacterized protein</fullName>
    </submittedName>
</protein>
<gene>
    <name evidence="1" type="ORF">ANE_LOCUS13024</name>
</gene>
<dbReference type="OrthoDB" id="1113371at2759"/>
<organism evidence="1 2">
    <name type="scientific">Arabis nemorensis</name>
    <dbReference type="NCBI Taxonomy" id="586526"/>
    <lineage>
        <taxon>Eukaryota</taxon>
        <taxon>Viridiplantae</taxon>
        <taxon>Streptophyta</taxon>
        <taxon>Embryophyta</taxon>
        <taxon>Tracheophyta</taxon>
        <taxon>Spermatophyta</taxon>
        <taxon>Magnoliopsida</taxon>
        <taxon>eudicotyledons</taxon>
        <taxon>Gunneridae</taxon>
        <taxon>Pentapetalae</taxon>
        <taxon>rosids</taxon>
        <taxon>malvids</taxon>
        <taxon>Brassicales</taxon>
        <taxon>Brassicaceae</taxon>
        <taxon>Arabideae</taxon>
        <taxon>Arabis</taxon>
    </lineage>
</organism>
<sequence>MQEERSDDVSQITNYVDLWPISAKLIELHATGEFVKGITQEMVEDIRMKYAVDIYEEFVEPLSS</sequence>
<reference evidence="1" key="1">
    <citation type="submission" date="2019-07" db="EMBL/GenBank/DDBJ databases">
        <authorList>
            <person name="Dittberner H."/>
        </authorList>
    </citation>
    <scope>NUCLEOTIDE SEQUENCE [LARGE SCALE GENOMIC DNA]</scope>
</reference>
<proteinExistence type="predicted"/>
<comment type="caution">
    <text evidence="1">The sequence shown here is derived from an EMBL/GenBank/DDBJ whole genome shotgun (WGS) entry which is preliminary data.</text>
</comment>
<keyword evidence="2" id="KW-1185">Reference proteome</keyword>
<evidence type="ECO:0000313" key="1">
    <source>
        <dbReference type="EMBL" id="VVB02580.1"/>
    </source>
</evidence>